<dbReference type="OrthoDB" id="5383338at2759"/>
<evidence type="ECO:0000313" key="1">
    <source>
        <dbReference type="EMBL" id="KAF2725098.1"/>
    </source>
</evidence>
<gene>
    <name evidence="1" type="ORF">K431DRAFT_216483</name>
</gene>
<keyword evidence="2" id="KW-1185">Reference proteome</keyword>
<sequence length="455" mass="48640">PNQSMFPTYDHSKSLYQQQYFPHGSSLNMLVPTPVPVIAKGSSASEKQMLKRADSAMGLTAGYEHIPRADEDDLVCLFKASTGKLTKSVRKLHLSVRQPDGSGMSLSIGSSAGTDLYTLASQRDLYRAVRVLTIVKHHAREKATVSAAQLELATTMSSRIKCSDAISSEITKIFPHIAALKAIEAMAESPEASTLTHSDPLATTNDATRISRKAILNARCSHEAALVRKSHARDSTGAATAIYELQHPSLGVFAVHVDRSQPVTSSRCSPKAKITMHHPSATPAAILAETLVLASLDFARDSCVLDLPALMALGSPYILDTVVCTLFAVTIAENDHVTSESLIFDPPPLAAALSKDIAIKARRSRSSGPASATSRDLASDIVALKQKKWYKPFSSKSKMEKEIEKQKGFDELPALTQAALALLGISFKTAVFVLEASVKVTAGLVIGASHVASKA</sequence>
<reference evidence="1" key="1">
    <citation type="journal article" date="2020" name="Stud. Mycol.">
        <title>101 Dothideomycetes genomes: a test case for predicting lifestyles and emergence of pathogens.</title>
        <authorList>
            <person name="Haridas S."/>
            <person name="Albert R."/>
            <person name="Binder M."/>
            <person name="Bloem J."/>
            <person name="Labutti K."/>
            <person name="Salamov A."/>
            <person name="Andreopoulos B."/>
            <person name="Baker S."/>
            <person name="Barry K."/>
            <person name="Bills G."/>
            <person name="Bluhm B."/>
            <person name="Cannon C."/>
            <person name="Castanera R."/>
            <person name="Culley D."/>
            <person name="Daum C."/>
            <person name="Ezra D."/>
            <person name="Gonzalez J."/>
            <person name="Henrissat B."/>
            <person name="Kuo A."/>
            <person name="Liang C."/>
            <person name="Lipzen A."/>
            <person name="Lutzoni F."/>
            <person name="Magnuson J."/>
            <person name="Mondo S."/>
            <person name="Nolan M."/>
            <person name="Ohm R."/>
            <person name="Pangilinan J."/>
            <person name="Park H.-J."/>
            <person name="Ramirez L."/>
            <person name="Alfaro M."/>
            <person name="Sun H."/>
            <person name="Tritt A."/>
            <person name="Yoshinaga Y."/>
            <person name="Zwiers L.-H."/>
            <person name="Turgeon B."/>
            <person name="Goodwin S."/>
            <person name="Spatafora J."/>
            <person name="Crous P."/>
            <person name="Grigoriev I."/>
        </authorList>
    </citation>
    <scope>NUCLEOTIDE SEQUENCE</scope>
    <source>
        <strain evidence="1">CBS 116435</strain>
    </source>
</reference>
<comment type="caution">
    <text evidence="1">The sequence shown here is derived from an EMBL/GenBank/DDBJ whole genome shotgun (WGS) entry which is preliminary data.</text>
</comment>
<feature type="non-terminal residue" evidence="1">
    <location>
        <position position="1"/>
    </location>
</feature>
<accession>A0A9P4UTW3</accession>
<evidence type="ECO:0000313" key="2">
    <source>
        <dbReference type="Proteomes" id="UP000799441"/>
    </source>
</evidence>
<dbReference type="AlphaFoldDB" id="A0A9P4UTW3"/>
<organism evidence="1 2">
    <name type="scientific">Polychaeton citri CBS 116435</name>
    <dbReference type="NCBI Taxonomy" id="1314669"/>
    <lineage>
        <taxon>Eukaryota</taxon>
        <taxon>Fungi</taxon>
        <taxon>Dikarya</taxon>
        <taxon>Ascomycota</taxon>
        <taxon>Pezizomycotina</taxon>
        <taxon>Dothideomycetes</taxon>
        <taxon>Dothideomycetidae</taxon>
        <taxon>Capnodiales</taxon>
        <taxon>Capnodiaceae</taxon>
        <taxon>Polychaeton</taxon>
    </lineage>
</organism>
<dbReference type="Proteomes" id="UP000799441">
    <property type="component" value="Unassembled WGS sequence"/>
</dbReference>
<protein>
    <submittedName>
        <fullName evidence="1">Uncharacterized protein</fullName>
    </submittedName>
</protein>
<proteinExistence type="predicted"/>
<dbReference type="EMBL" id="MU003769">
    <property type="protein sequence ID" value="KAF2725098.1"/>
    <property type="molecule type" value="Genomic_DNA"/>
</dbReference>
<name>A0A9P4UTW3_9PEZI</name>